<dbReference type="HAMAP" id="MF_01357">
    <property type="entry name" value="NDH1_NuoC"/>
    <property type="match status" value="1"/>
</dbReference>
<dbReference type="GO" id="GO:0016651">
    <property type="term" value="F:oxidoreductase activity, acting on NAD(P)H"/>
    <property type="evidence" value="ECO:0007669"/>
    <property type="project" value="InterPro"/>
</dbReference>
<dbReference type="AlphaFoldDB" id="A0A644SV83"/>
<dbReference type="InterPro" id="IPR020396">
    <property type="entry name" value="NADH_UbQ_OxRdtase_CS"/>
</dbReference>
<dbReference type="Pfam" id="PF00329">
    <property type="entry name" value="Complex1_30kDa"/>
    <property type="match status" value="1"/>
</dbReference>
<dbReference type="InterPro" id="IPR010218">
    <property type="entry name" value="NADH_DH_suC"/>
</dbReference>
<dbReference type="EC" id="1.6.5.11" evidence="4"/>
<reference evidence="4" key="1">
    <citation type="submission" date="2019-08" db="EMBL/GenBank/DDBJ databases">
        <authorList>
            <person name="Kucharzyk K."/>
            <person name="Murdoch R.W."/>
            <person name="Higgins S."/>
            <person name="Loffler F."/>
        </authorList>
    </citation>
    <scope>NUCLEOTIDE SEQUENCE</scope>
</reference>
<feature type="domain" description="NADH:ubiquinone oxidoreductase 30kDa subunit" evidence="3">
    <location>
        <begin position="31"/>
        <end position="147"/>
    </location>
</feature>
<dbReference type="GO" id="GO:0008137">
    <property type="term" value="F:NADH dehydrogenase (ubiquinone) activity"/>
    <property type="evidence" value="ECO:0007669"/>
    <property type="project" value="InterPro"/>
</dbReference>
<evidence type="ECO:0000313" key="4">
    <source>
        <dbReference type="EMBL" id="MPL58566.1"/>
    </source>
</evidence>
<evidence type="ECO:0000256" key="2">
    <source>
        <dbReference type="ARBA" id="ARBA00022448"/>
    </source>
</evidence>
<organism evidence="4">
    <name type="scientific">bioreactor metagenome</name>
    <dbReference type="NCBI Taxonomy" id="1076179"/>
    <lineage>
        <taxon>unclassified sequences</taxon>
        <taxon>metagenomes</taxon>
        <taxon>ecological metagenomes</taxon>
    </lineage>
</organism>
<proteinExistence type="inferred from homology"/>
<dbReference type="Gene3D" id="3.30.460.80">
    <property type="entry name" value="NADH:ubiquinone oxidoreductase, 30kDa subunit"/>
    <property type="match status" value="1"/>
</dbReference>
<comment type="caution">
    <text evidence="4">The sequence shown here is derived from an EMBL/GenBank/DDBJ whole genome shotgun (WGS) entry which is preliminary data.</text>
</comment>
<comment type="similarity">
    <text evidence="1">Belongs to the complex I 30 kDa subunit family.</text>
</comment>
<keyword evidence="2" id="KW-0813">Transport</keyword>
<dbReference type="NCBIfam" id="TIGR01961">
    <property type="entry name" value="NuoC_fam"/>
    <property type="match status" value="1"/>
</dbReference>
<dbReference type="PROSITE" id="PS00542">
    <property type="entry name" value="COMPLEX1_30K"/>
    <property type="match status" value="1"/>
</dbReference>
<keyword evidence="4" id="KW-0560">Oxidoreductase</keyword>
<dbReference type="InterPro" id="IPR037232">
    <property type="entry name" value="NADH_quin_OxRdtase_su_C/D-like"/>
</dbReference>
<evidence type="ECO:0000256" key="1">
    <source>
        <dbReference type="ARBA" id="ARBA00007569"/>
    </source>
</evidence>
<protein>
    <submittedName>
        <fullName evidence="4">NAD(P)H-quinone oxidoreductase subunit J, chloroplastic</fullName>
        <ecNumber evidence="4">1.6.5.11</ecNumber>
    </submittedName>
</protein>
<dbReference type="SUPFAM" id="SSF143243">
    <property type="entry name" value="Nqo5-like"/>
    <property type="match status" value="1"/>
</dbReference>
<dbReference type="PANTHER" id="PTHR10884:SF14">
    <property type="entry name" value="NADH DEHYDROGENASE [UBIQUINONE] IRON-SULFUR PROTEIN 3, MITOCHONDRIAL"/>
    <property type="match status" value="1"/>
</dbReference>
<accession>A0A644SV83</accession>
<gene>
    <name evidence="4" type="primary">ndhJ_2</name>
    <name evidence="4" type="ORF">SDC9_04100</name>
</gene>
<sequence>MSNNNELLAEIQAQYSRETQIIGEDKQQFLLVEPEYLLKILGILKNYEAYQFDMLRNLTAVDYLEYMEMVYHLYSLPLRHSITIKARCAAENSQMPSVTSIWPSANFQEREVYDLLGITFTGHPDLRRILMPAEFTEHPLRKSFKAGAGQLPGGGGNHSC</sequence>
<dbReference type="InterPro" id="IPR001268">
    <property type="entry name" value="NADH_UbQ_OxRdtase_30kDa_su"/>
</dbReference>
<dbReference type="EMBL" id="VSSQ01000007">
    <property type="protein sequence ID" value="MPL58566.1"/>
    <property type="molecule type" value="Genomic_DNA"/>
</dbReference>
<name>A0A644SV83_9ZZZZ</name>
<dbReference type="PANTHER" id="PTHR10884">
    <property type="entry name" value="NADH DEHYDROGENASE UBIQUINONE IRON-SULFUR PROTEIN 3"/>
    <property type="match status" value="1"/>
</dbReference>
<evidence type="ECO:0000259" key="3">
    <source>
        <dbReference type="Pfam" id="PF00329"/>
    </source>
</evidence>